<dbReference type="AlphaFoldDB" id="A0A6J6BSC1"/>
<dbReference type="EMBL" id="CAEZSH010000079">
    <property type="protein sequence ID" value="CAB4541048.1"/>
    <property type="molecule type" value="Genomic_DNA"/>
</dbReference>
<accession>A0A6J6BSC1</accession>
<comment type="subcellular location">
    <subcellularLocation>
        <location evidence="1">Membrane</location>
    </subcellularLocation>
</comment>
<evidence type="ECO:0000256" key="2">
    <source>
        <dbReference type="ARBA" id="ARBA00022692"/>
    </source>
</evidence>
<keyword evidence="2 5" id="KW-0812">Transmembrane</keyword>
<dbReference type="PROSITE" id="PS50895">
    <property type="entry name" value="SURF1"/>
    <property type="match status" value="1"/>
</dbReference>
<protein>
    <submittedName>
        <fullName evidence="6">Unannotated protein</fullName>
    </submittedName>
</protein>
<dbReference type="PANTHER" id="PTHR23427:SF2">
    <property type="entry name" value="SURFEIT LOCUS PROTEIN 1"/>
    <property type="match status" value="1"/>
</dbReference>
<dbReference type="InterPro" id="IPR002994">
    <property type="entry name" value="Surf1/Shy1"/>
</dbReference>
<evidence type="ECO:0000313" key="6">
    <source>
        <dbReference type="EMBL" id="CAB4541048.1"/>
    </source>
</evidence>
<evidence type="ECO:0000256" key="3">
    <source>
        <dbReference type="ARBA" id="ARBA00022989"/>
    </source>
</evidence>
<dbReference type="GO" id="GO:0016020">
    <property type="term" value="C:membrane"/>
    <property type="evidence" value="ECO:0007669"/>
    <property type="project" value="UniProtKB-SubCell"/>
</dbReference>
<reference evidence="6" key="1">
    <citation type="submission" date="2020-05" db="EMBL/GenBank/DDBJ databases">
        <authorList>
            <person name="Chiriac C."/>
            <person name="Salcher M."/>
            <person name="Ghai R."/>
            <person name="Kavagutti S V."/>
        </authorList>
    </citation>
    <scope>NUCLEOTIDE SEQUENCE</scope>
</reference>
<evidence type="ECO:0000256" key="4">
    <source>
        <dbReference type="ARBA" id="ARBA00023136"/>
    </source>
</evidence>
<feature type="transmembrane region" description="Helical" evidence="5">
    <location>
        <begin position="12"/>
        <end position="31"/>
    </location>
</feature>
<feature type="transmembrane region" description="Helical" evidence="5">
    <location>
        <begin position="208"/>
        <end position="229"/>
    </location>
</feature>
<organism evidence="6">
    <name type="scientific">freshwater metagenome</name>
    <dbReference type="NCBI Taxonomy" id="449393"/>
    <lineage>
        <taxon>unclassified sequences</taxon>
        <taxon>metagenomes</taxon>
        <taxon>ecological metagenomes</taxon>
    </lineage>
</organism>
<evidence type="ECO:0000256" key="5">
    <source>
        <dbReference type="SAM" id="Phobius"/>
    </source>
</evidence>
<proteinExistence type="predicted"/>
<dbReference type="CDD" id="cd06662">
    <property type="entry name" value="SURF1"/>
    <property type="match status" value="1"/>
</dbReference>
<evidence type="ECO:0000256" key="1">
    <source>
        <dbReference type="ARBA" id="ARBA00004370"/>
    </source>
</evidence>
<gene>
    <name evidence="6" type="ORF">UFOPK1410_00699</name>
</gene>
<dbReference type="InterPro" id="IPR045214">
    <property type="entry name" value="Surf1/Surf4"/>
</dbReference>
<name>A0A6J6BSC1_9ZZZZ</name>
<dbReference type="Pfam" id="PF02104">
    <property type="entry name" value="SURF1"/>
    <property type="match status" value="1"/>
</dbReference>
<keyword evidence="3 5" id="KW-1133">Transmembrane helix</keyword>
<sequence>MTYLAESWKRWLVWLVLVVIFAVACVFLSEWQFDRRATRVAEIELVQKNFDKAAVELNSVNLSDENSKWLPVKVVGQYLNESQVLVRNRPRSGQPGFETVVPFRTADGQIFAVSRGWLPTGNRQDSPDVLPLPSQKVQEIVARLVPGERQLDRGAPKGQVASLSLIEIGVETGLEINQQWYLRLSAEQEPADQAVKLLKPTTDEGNHLSYAIQWLIFGVLAFVTLVFTVRKEYDFYRSKNDPKYVPKVRKKTRADADQELEDSVT</sequence>
<keyword evidence="4 5" id="KW-0472">Membrane</keyword>
<dbReference type="PANTHER" id="PTHR23427">
    <property type="entry name" value="SURFEIT LOCUS PROTEIN"/>
    <property type="match status" value="1"/>
</dbReference>